<evidence type="ECO:0000256" key="2">
    <source>
        <dbReference type="ARBA" id="ARBA00007650"/>
    </source>
</evidence>
<dbReference type="Gene3D" id="1.10.3060.10">
    <property type="entry name" value="Helical scaffold and wing domains of SecA"/>
    <property type="match status" value="1"/>
</dbReference>
<dbReference type="Pfam" id="PF07517">
    <property type="entry name" value="SecA_DEAD"/>
    <property type="match status" value="1"/>
</dbReference>
<dbReference type="SMART" id="SM00957">
    <property type="entry name" value="SecA_DEAD"/>
    <property type="match status" value="1"/>
</dbReference>
<evidence type="ECO:0000256" key="10">
    <source>
        <dbReference type="ARBA" id="ARBA00022927"/>
    </source>
</evidence>
<evidence type="ECO:0000313" key="20">
    <source>
        <dbReference type="EMBL" id="OGL79876.1"/>
    </source>
</evidence>
<evidence type="ECO:0000256" key="11">
    <source>
        <dbReference type="ARBA" id="ARBA00022967"/>
    </source>
</evidence>
<dbReference type="EC" id="7.4.2.8" evidence="14"/>
<evidence type="ECO:0000256" key="9">
    <source>
        <dbReference type="ARBA" id="ARBA00022840"/>
    </source>
</evidence>
<dbReference type="PROSITE" id="PS51192">
    <property type="entry name" value="HELICASE_ATP_BIND_1"/>
    <property type="match status" value="1"/>
</dbReference>
<dbReference type="GO" id="GO:0005829">
    <property type="term" value="C:cytosol"/>
    <property type="evidence" value="ECO:0007669"/>
    <property type="project" value="TreeGrafter"/>
</dbReference>
<feature type="domain" description="Helicase C-terminal" evidence="18">
    <location>
        <begin position="457"/>
        <end position="627"/>
    </location>
</feature>
<keyword evidence="3 14" id="KW-0813">Transport</keyword>
<dbReference type="EMBL" id="MGEJ01000022">
    <property type="protein sequence ID" value="OGL79876.1"/>
    <property type="molecule type" value="Genomic_DNA"/>
</dbReference>
<evidence type="ECO:0000313" key="21">
    <source>
        <dbReference type="Proteomes" id="UP000176897"/>
    </source>
</evidence>
<dbReference type="SMART" id="SM00958">
    <property type="entry name" value="SecA_PP_bind"/>
    <property type="match status" value="1"/>
</dbReference>
<dbReference type="InterPro" id="IPR044722">
    <property type="entry name" value="SecA_SF2_C"/>
</dbReference>
<evidence type="ECO:0000256" key="12">
    <source>
        <dbReference type="ARBA" id="ARBA00023010"/>
    </source>
</evidence>
<sequence length="952" mass="106741">MAFLTKIFGDPHARYVANLQPTVAQINALEPQFKKLSDDELRGKTAEFRHRLEKNETGFDDLLPEAFAAAREAAVRALGQRHFDVQLLGGIVLNRGAIAEMRTGEGKTLVATAPAYLNALPGKGVHVITVNDYLARRDAVWMGKVYHALGLSVGCITHESAYLYDPHYQQVEHVDPGLSPEDTKDLALARQAAFKVEHEFLRPVSRQEAYLADITYGTNNEYGFDYLRDNMVTDIREMVQRGHNFAIVDEVDSILVDEARTPLIISAPAEESAELYYKFADLTVRLKENDDYNVDEKMRAATLTEGGIAKLEKMLGVKNLYDVGSGVSMVHHAEQALRAHALYHRDTEYVVKDGQVIIVDEFTGRLMPGRRWSEGLHQAVEAKERVKIERESQTLATITFQNYFRMYRKLAGMTGTAATESEEFHKIYGLEVVVIPTNKVLQRADLPDRVYKNEIGKFQAVVKEVKERHMKGQPVLIGTISIEKNEILSQLLEREGVPHKLLNAKNHEKEGETIAQAGHWGAVTVATNMAGRGVDIILGGNPADPAEAKKVREAGGLYVLGTERHESRRIDNQLRGRSGRQGDPGATQFYVSLEDDLMRIFAGDRVKALMTRFNIPEDMPIESKLVSRSIESAQSKVEQHNFDIRKHLLEYDDVLNKHREGIYKKRREILQSSVDAGLQPALRENVLKMIEHELEQVVLFHTPGGGSREEWNIEEILEVARTIFAVPNDMREKLEHIRGGNGSKLEDTEARTKIVEILMDEARRAYDDAERKMSETTQNEQAMRQIEKALWLRAIDTLWIEHLDAIEHLRRGIGLRAYGQQEPLIAYKKEAYQMFQELQHLIEKQVVYSIFKVGVVTQIAPSLLARRGMQMSAPAKTMEKGRDDRSAALYVPPGGGQAPALQGADSKAPAVGYVADHPHAYGAVPTEASAKVGRNDPCPCGSGKKYKKCHGA</sequence>
<evidence type="ECO:0000256" key="1">
    <source>
        <dbReference type="ARBA" id="ARBA00001947"/>
    </source>
</evidence>
<organism evidence="20 21">
    <name type="scientific">Candidatus Uhrbacteria bacterium RIFCSPLOWO2_01_FULL_47_24</name>
    <dbReference type="NCBI Taxonomy" id="1802401"/>
    <lineage>
        <taxon>Bacteria</taxon>
        <taxon>Candidatus Uhriibacteriota</taxon>
    </lineage>
</organism>
<dbReference type="FunFam" id="3.40.50.300:FF:000429">
    <property type="entry name" value="Preprotein translocase subunit SecA"/>
    <property type="match status" value="1"/>
</dbReference>
<dbReference type="PROSITE" id="PS51196">
    <property type="entry name" value="SECA_MOTOR_DEAD"/>
    <property type="match status" value="1"/>
</dbReference>
<dbReference type="InterPro" id="IPR004027">
    <property type="entry name" value="SEC_C_motif"/>
</dbReference>
<feature type="domain" description="SecA family profile" evidence="19">
    <location>
        <begin position="1"/>
        <end position="622"/>
    </location>
</feature>
<comment type="caution">
    <text evidence="20">The sequence shown here is derived from an EMBL/GenBank/DDBJ whole genome shotgun (WGS) entry which is preliminary data.</text>
</comment>
<comment type="catalytic activity">
    <reaction evidence="14">
        <text>ATP + H2O + cellular proteinSide 1 = ADP + phosphate + cellular proteinSide 2.</text>
        <dbReference type="EC" id="7.4.2.8"/>
    </reaction>
</comment>
<dbReference type="GO" id="GO:0006605">
    <property type="term" value="P:protein targeting"/>
    <property type="evidence" value="ECO:0007669"/>
    <property type="project" value="UniProtKB-UniRule"/>
</dbReference>
<dbReference type="PRINTS" id="PR00906">
    <property type="entry name" value="SECA"/>
</dbReference>
<dbReference type="CDD" id="cd17928">
    <property type="entry name" value="DEXDc_SecA"/>
    <property type="match status" value="1"/>
</dbReference>
<dbReference type="PROSITE" id="PS01312">
    <property type="entry name" value="SECA"/>
    <property type="match status" value="1"/>
</dbReference>
<dbReference type="HAMAP" id="MF_01382">
    <property type="entry name" value="SecA"/>
    <property type="match status" value="1"/>
</dbReference>
<dbReference type="CDD" id="cd18803">
    <property type="entry name" value="SF2_C_secA"/>
    <property type="match status" value="1"/>
</dbReference>
<dbReference type="SUPFAM" id="SSF81886">
    <property type="entry name" value="Helical scaffold and wing domains of SecA"/>
    <property type="match status" value="1"/>
</dbReference>
<evidence type="ECO:0000259" key="17">
    <source>
        <dbReference type="PROSITE" id="PS51192"/>
    </source>
</evidence>
<dbReference type="GO" id="GO:0031522">
    <property type="term" value="C:cell envelope Sec protein transport complex"/>
    <property type="evidence" value="ECO:0007669"/>
    <property type="project" value="TreeGrafter"/>
</dbReference>
<dbReference type="InterPro" id="IPR000185">
    <property type="entry name" value="SecA"/>
</dbReference>
<keyword evidence="7 14" id="KW-0547">Nucleotide-binding</keyword>
<evidence type="ECO:0000256" key="4">
    <source>
        <dbReference type="ARBA" id="ARBA00022475"/>
    </source>
</evidence>
<feature type="binding site" evidence="14">
    <location>
        <position position="86"/>
    </location>
    <ligand>
        <name>ATP</name>
        <dbReference type="ChEBI" id="CHEBI:30616"/>
    </ligand>
</feature>
<dbReference type="InterPro" id="IPR011130">
    <property type="entry name" value="SecA_preprotein_X-link_dom"/>
</dbReference>
<evidence type="ECO:0000256" key="3">
    <source>
        <dbReference type="ARBA" id="ARBA00022448"/>
    </source>
</evidence>
<keyword evidence="6" id="KW-0479">Metal-binding</keyword>
<dbReference type="InterPro" id="IPR027417">
    <property type="entry name" value="P-loop_NTPase"/>
</dbReference>
<keyword evidence="4 14" id="KW-1003">Cell membrane</keyword>
<dbReference type="InterPro" id="IPR014018">
    <property type="entry name" value="SecA_motor_DEAD"/>
</dbReference>
<dbReference type="InterPro" id="IPR036670">
    <property type="entry name" value="SecA_X-link_sf"/>
</dbReference>
<evidence type="ECO:0000256" key="5">
    <source>
        <dbReference type="ARBA" id="ARBA00022490"/>
    </source>
</evidence>
<dbReference type="InterPro" id="IPR011116">
    <property type="entry name" value="SecA_Wing/Scaffold"/>
</dbReference>
<dbReference type="InterPro" id="IPR011115">
    <property type="entry name" value="SecA_DEAD"/>
</dbReference>
<dbReference type="InterPro" id="IPR020937">
    <property type="entry name" value="SecA_CS"/>
</dbReference>
<dbReference type="GO" id="GO:0005886">
    <property type="term" value="C:plasma membrane"/>
    <property type="evidence" value="ECO:0007669"/>
    <property type="project" value="UniProtKB-SubCell"/>
</dbReference>
<feature type="domain" description="Helicase ATP-binding" evidence="17">
    <location>
        <begin position="88"/>
        <end position="287"/>
    </location>
</feature>
<dbReference type="SUPFAM" id="SSF81767">
    <property type="entry name" value="Pre-protein crosslinking domain of SecA"/>
    <property type="match status" value="1"/>
</dbReference>
<keyword evidence="9 14" id="KW-0067">ATP-binding</keyword>
<dbReference type="Gene3D" id="3.40.50.300">
    <property type="entry name" value="P-loop containing nucleotide triphosphate hydrolases"/>
    <property type="match status" value="3"/>
</dbReference>
<evidence type="ECO:0000256" key="13">
    <source>
        <dbReference type="ARBA" id="ARBA00023136"/>
    </source>
</evidence>
<keyword evidence="5 14" id="KW-0963">Cytoplasm</keyword>
<comment type="cofactor">
    <cofactor evidence="1">
        <name>Zn(2+)</name>
        <dbReference type="ChEBI" id="CHEBI:29105"/>
    </cofactor>
</comment>
<reference evidence="20 21" key="1">
    <citation type="journal article" date="2016" name="Nat. Commun.">
        <title>Thousands of microbial genomes shed light on interconnected biogeochemical processes in an aquifer system.</title>
        <authorList>
            <person name="Anantharaman K."/>
            <person name="Brown C.T."/>
            <person name="Hug L.A."/>
            <person name="Sharon I."/>
            <person name="Castelle C.J."/>
            <person name="Probst A.J."/>
            <person name="Thomas B.C."/>
            <person name="Singh A."/>
            <person name="Wilkins M.J."/>
            <person name="Karaoz U."/>
            <person name="Brodie E.L."/>
            <person name="Williams K.H."/>
            <person name="Hubbard S.S."/>
            <person name="Banfield J.F."/>
        </authorList>
    </citation>
    <scope>NUCLEOTIDE SEQUENCE [LARGE SCALE GENOMIC DNA]</scope>
</reference>
<keyword evidence="13 14" id="KW-0472">Membrane</keyword>
<dbReference type="InterPro" id="IPR001650">
    <property type="entry name" value="Helicase_C-like"/>
</dbReference>
<dbReference type="SUPFAM" id="SSF52540">
    <property type="entry name" value="P-loop containing nucleoside triphosphate hydrolases"/>
    <property type="match status" value="2"/>
</dbReference>
<dbReference type="Pfam" id="PF07516">
    <property type="entry name" value="SecA_SW"/>
    <property type="match status" value="1"/>
</dbReference>
<evidence type="ECO:0000256" key="14">
    <source>
        <dbReference type="HAMAP-Rule" id="MF_01382"/>
    </source>
</evidence>
<name>A0A1F7UNM8_9BACT</name>
<keyword evidence="11 14" id="KW-1278">Translocase</keyword>
<feature type="binding site" evidence="14">
    <location>
        <position position="535"/>
    </location>
    <ligand>
        <name>ATP</name>
        <dbReference type="ChEBI" id="CHEBI:30616"/>
    </ligand>
</feature>
<evidence type="ECO:0000256" key="8">
    <source>
        <dbReference type="ARBA" id="ARBA00022833"/>
    </source>
</evidence>
<evidence type="ECO:0000256" key="7">
    <source>
        <dbReference type="ARBA" id="ARBA00022741"/>
    </source>
</evidence>
<keyword evidence="12 14" id="KW-0811">Translocation</keyword>
<dbReference type="NCBIfam" id="NF006630">
    <property type="entry name" value="PRK09200.1"/>
    <property type="match status" value="1"/>
</dbReference>
<dbReference type="NCBIfam" id="TIGR00963">
    <property type="entry name" value="secA"/>
    <property type="match status" value="1"/>
</dbReference>
<dbReference type="InterPro" id="IPR014001">
    <property type="entry name" value="Helicase_ATP-bd"/>
</dbReference>
<dbReference type="GO" id="GO:0046872">
    <property type="term" value="F:metal ion binding"/>
    <property type="evidence" value="ECO:0007669"/>
    <property type="project" value="UniProtKB-KW"/>
</dbReference>
<dbReference type="Gene3D" id="3.90.1440.10">
    <property type="entry name" value="SecA, preprotein cross-linking domain"/>
    <property type="match status" value="1"/>
</dbReference>
<feature type="coiled-coil region" evidence="16">
    <location>
        <begin position="752"/>
        <end position="786"/>
    </location>
</feature>
<proteinExistence type="inferred from homology"/>
<dbReference type="PANTHER" id="PTHR30612:SF0">
    <property type="entry name" value="CHLOROPLAST PROTEIN-TRANSPORTING ATPASE"/>
    <property type="match status" value="1"/>
</dbReference>
<dbReference type="Pfam" id="PF01043">
    <property type="entry name" value="SecA_PP_bind"/>
    <property type="match status" value="1"/>
</dbReference>
<keyword evidence="16" id="KW-0175">Coiled coil</keyword>
<evidence type="ECO:0000256" key="16">
    <source>
        <dbReference type="SAM" id="Coils"/>
    </source>
</evidence>
<dbReference type="GO" id="GO:0065002">
    <property type="term" value="P:intracellular protein transmembrane transport"/>
    <property type="evidence" value="ECO:0007669"/>
    <property type="project" value="UniProtKB-UniRule"/>
</dbReference>
<dbReference type="FunFam" id="3.90.1440.10:FF:000001">
    <property type="entry name" value="Preprotein translocase subunit SecA"/>
    <property type="match status" value="1"/>
</dbReference>
<evidence type="ECO:0000259" key="18">
    <source>
        <dbReference type="PROSITE" id="PS51194"/>
    </source>
</evidence>
<dbReference type="Proteomes" id="UP000176897">
    <property type="component" value="Unassembled WGS sequence"/>
</dbReference>
<dbReference type="NCBIfam" id="NF009538">
    <property type="entry name" value="PRK12904.1"/>
    <property type="match status" value="1"/>
</dbReference>
<dbReference type="PANTHER" id="PTHR30612">
    <property type="entry name" value="SECA INNER MEMBRANE COMPONENT OF SEC PROTEIN SECRETION SYSTEM"/>
    <property type="match status" value="1"/>
</dbReference>
<comment type="similarity">
    <text evidence="2 14 15">Belongs to the SecA family.</text>
</comment>
<gene>
    <name evidence="14" type="primary">secA</name>
    <name evidence="20" type="ORF">A3B21_00600</name>
</gene>
<evidence type="ECO:0000256" key="6">
    <source>
        <dbReference type="ARBA" id="ARBA00022723"/>
    </source>
</evidence>
<dbReference type="Gene3D" id="3.10.450.50">
    <property type="match status" value="1"/>
</dbReference>
<dbReference type="Pfam" id="PF02810">
    <property type="entry name" value="SEC-C"/>
    <property type="match status" value="1"/>
</dbReference>
<dbReference type="InterPro" id="IPR036266">
    <property type="entry name" value="SecA_Wing/Scaffold_sf"/>
</dbReference>
<accession>A0A1F7UNM8</accession>
<dbReference type="AlphaFoldDB" id="A0A1F7UNM8"/>
<dbReference type="STRING" id="1802401.A3B21_00600"/>
<dbReference type="GO" id="GO:0008564">
    <property type="term" value="F:protein-exporting ATPase activity"/>
    <property type="evidence" value="ECO:0007669"/>
    <property type="project" value="UniProtKB-EC"/>
</dbReference>
<keyword evidence="10 14" id="KW-0653">Protein transport</keyword>
<dbReference type="GO" id="GO:0017038">
    <property type="term" value="P:protein import"/>
    <property type="evidence" value="ECO:0007669"/>
    <property type="project" value="InterPro"/>
</dbReference>
<protein>
    <recommendedName>
        <fullName evidence="14 15">Protein translocase subunit SecA</fullName>
        <ecNumber evidence="14">7.4.2.8</ecNumber>
    </recommendedName>
</protein>
<dbReference type="Pfam" id="PF21090">
    <property type="entry name" value="P-loop_SecA"/>
    <property type="match status" value="2"/>
</dbReference>
<feature type="binding site" evidence="14">
    <location>
        <begin position="104"/>
        <end position="108"/>
    </location>
    <ligand>
        <name>ATP</name>
        <dbReference type="ChEBI" id="CHEBI:30616"/>
    </ligand>
</feature>
<dbReference type="PROSITE" id="PS51194">
    <property type="entry name" value="HELICASE_CTER"/>
    <property type="match status" value="1"/>
</dbReference>
<comment type="subcellular location">
    <subcellularLocation>
        <location evidence="14">Cell membrane</location>
        <topology evidence="14">Peripheral membrane protein</topology>
        <orientation evidence="14">Cytoplasmic side</orientation>
    </subcellularLocation>
    <subcellularLocation>
        <location evidence="14">Cytoplasm</location>
    </subcellularLocation>
    <text evidence="14">Distribution is 50-50.</text>
</comment>
<comment type="subunit">
    <text evidence="14">Monomer and homodimer. Part of the essential Sec protein translocation apparatus which comprises SecA, SecYEG and auxiliary proteins SecDF. Other proteins may also be involved.</text>
</comment>
<keyword evidence="8" id="KW-0862">Zinc</keyword>
<dbReference type="GO" id="GO:0043952">
    <property type="term" value="P:protein transport by the Sec complex"/>
    <property type="evidence" value="ECO:0007669"/>
    <property type="project" value="TreeGrafter"/>
</dbReference>
<dbReference type="GO" id="GO:0005524">
    <property type="term" value="F:ATP binding"/>
    <property type="evidence" value="ECO:0007669"/>
    <property type="project" value="UniProtKB-UniRule"/>
</dbReference>
<evidence type="ECO:0000259" key="19">
    <source>
        <dbReference type="PROSITE" id="PS51196"/>
    </source>
</evidence>
<evidence type="ECO:0000256" key="15">
    <source>
        <dbReference type="RuleBase" id="RU003874"/>
    </source>
</evidence>
<comment type="function">
    <text evidence="14">Part of the Sec protein translocase complex. Interacts with the SecYEG preprotein conducting channel. Has a central role in coupling the hydrolysis of ATP to the transfer of proteins into and across the cell membrane, serving as an ATP-driven molecular motor driving the stepwise translocation of polypeptide chains across the membrane.</text>
</comment>